<proteinExistence type="predicted"/>
<feature type="transmembrane region" description="Helical" evidence="1">
    <location>
        <begin position="6"/>
        <end position="26"/>
    </location>
</feature>
<name>A0A369AKT5_9BURK</name>
<keyword evidence="3" id="KW-1185">Reference proteome</keyword>
<dbReference type="AlphaFoldDB" id="A0A369AKT5"/>
<keyword evidence="1" id="KW-1133">Transmembrane helix</keyword>
<evidence type="ECO:0000256" key="1">
    <source>
        <dbReference type="SAM" id="Phobius"/>
    </source>
</evidence>
<sequence length="52" mass="5778">MTMGMVFSVMILPIGMLDMEVTIIMMTTSKASSIMLSARSILQNLRIFLVPL</sequence>
<dbReference type="EMBL" id="QPJU01000003">
    <property type="protein sequence ID" value="RCX10019.1"/>
    <property type="molecule type" value="Genomic_DNA"/>
</dbReference>
<dbReference type="Proteomes" id="UP000252174">
    <property type="component" value="Unassembled WGS sequence"/>
</dbReference>
<protein>
    <submittedName>
        <fullName evidence="2">Uncharacterized protein</fullName>
    </submittedName>
</protein>
<evidence type="ECO:0000313" key="2">
    <source>
        <dbReference type="EMBL" id="RCX10019.1"/>
    </source>
</evidence>
<gene>
    <name evidence="2" type="ORF">DFR45_1033</name>
</gene>
<evidence type="ECO:0000313" key="3">
    <source>
        <dbReference type="Proteomes" id="UP000252174"/>
    </source>
</evidence>
<keyword evidence="1" id="KW-0472">Membrane</keyword>
<keyword evidence="1" id="KW-0812">Transmembrane</keyword>
<reference evidence="2 3" key="1">
    <citation type="submission" date="2018-07" db="EMBL/GenBank/DDBJ databases">
        <title>Genomic Encyclopedia of Type Strains, Phase IV (KMG-IV): sequencing the most valuable type-strain genomes for metagenomic binning, comparative biology and taxonomic classification.</title>
        <authorList>
            <person name="Goeker M."/>
        </authorList>
    </citation>
    <scope>NUCLEOTIDE SEQUENCE [LARGE SCALE GENOMIC DNA]</scope>
    <source>
        <strain evidence="2 3">DSM 100911</strain>
    </source>
</reference>
<organism evidence="2 3">
    <name type="scientific">Extensimonas vulgaris</name>
    <dbReference type="NCBI Taxonomy" id="1031594"/>
    <lineage>
        <taxon>Bacteria</taxon>
        <taxon>Pseudomonadati</taxon>
        <taxon>Pseudomonadota</taxon>
        <taxon>Betaproteobacteria</taxon>
        <taxon>Burkholderiales</taxon>
        <taxon>Comamonadaceae</taxon>
        <taxon>Extensimonas</taxon>
    </lineage>
</organism>
<comment type="caution">
    <text evidence="2">The sequence shown here is derived from an EMBL/GenBank/DDBJ whole genome shotgun (WGS) entry which is preliminary data.</text>
</comment>
<accession>A0A369AKT5</accession>